<dbReference type="InterPro" id="IPR000683">
    <property type="entry name" value="Gfo/Idh/MocA-like_OxRdtase_N"/>
</dbReference>
<dbReference type="OrthoDB" id="64915at2759"/>
<dbReference type="SUPFAM" id="SSF51735">
    <property type="entry name" value="NAD(P)-binding Rossmann-fold domains"/>
    <property type="match status" value="1"/>
</dbReference>
<comment type="catalytic activity">
    <reaction evidence="5">
        <text>D-xylose + NADP(+) = D-xylono-1,5-lactone + NADPH + H(+)</text>
        <dbReference type="Rhea" id="RHEA:22000"/>
        <dbReference type="ChEBI" id="CHEBI:15378"/>
        <dbReference type="ChEBI" id="CHEBI:15867"/>
        <dbReference type="ChEBI" id="CHEBI:53455"/>
        <dbReference type="ChEBI" id="CHEBI:57783"/>
        <dbReference type="ChEBI" id="CHEBI:58349"/>
        <dbReference type="EC" id="1.1.1.179"/>
    </reaction>
</comment>
<dbReference type="EC" id="1.1.1.179" evidence="3"/>
<evidence type="ECO:0000256" key="2">
    <source>
        <dbReference type="ARBA" id="ARBA00023002"/>
    </source>
</evidence>
<keyword evidence="2" id="KW-0560">Oxidoreductase</keyword>
<dbReference type="eggNOG" id="KOG2741">
    <property type="taxonomic scope" value="Eukaryota"/>
</dbReference>
<sequence length="387" mass="43665">MAMLIQVATFLQEYLYESGHKIKKNDNAVRLGVISTAMINPAAIIRPADSHGDVIISAVASRDLKAAQKYAKQYGIPKAYGSYEELLVEPGIDAVYISLPNGMHAAWATRALQAGKHVLLEKPFTANADEAKALVALAKEKNLVLVEAFHWQWHPAAHTVKSLLQSGKYGEIIRTEARMTTPVGTMPKSDIRWKWDLAGGSFMDMTYVVSATRYFLDAGTPKEIVYANARPMKEDKRVDEAMDAVLKFEVGNTGRVVDARVWTDMARPNIGWVIPRLWELPSIEIETEKAVIYFYNFMMPHLYHYISVYDKVSKETTYLKAYKGGPLWGTRGESWWSTYRWQLEAFIDKIRGKDPVHWVTLESSVAQMETIDAVYEKSGLGKRQGHA</sequence>
<name>S7QF38_GLOTA</name>
<organism evidence="8 9">
    <name type="scientific">Gloeophyllum trabeum (strain ATCC 11539 / FP-39264 / Madison 617)</name>
    <name type="common">Brown rot fungus</name>
    <dbReference type="NCBI Taxonomy" id="670483"/>
    <lineage>
        <taxon>Eukaryota</taxon>
        <taxon>Fungi</taxon>
        <taxon>Dikarya</taxon>
        <taxon>Basidiomycota</taxon>
        <taxon>Agaricomycotina</taxon>
        <taxon>Agaricomycetes</taxon>
        <taxon>Gloeophyllales</taxon>
        <taxon>Gloeophyllaceae</taxon>
        <taxon>Gloeophyllum</taxon>
    </lineage>
</organism>
<evidence type="ECO:0000256" key="5">
    <source>
        <dbReference type="ARBA" id="ARBA00049233"/>
    </source>
</evidence>
<feature type="domain" description="Gfo/Idh/MocA-like oxidoreductase N-terminal" evidence="6">
    <location>
        <begin position="33"/>
        <end position="146"/>
    </location>
</feature>
<dbReference type="HOGENOM" id="CLU_023194_5_2_1"/>
<dbReference type="RefSeq" id="XP_007863064.1">
    <property type="nucleotide sequence ID" value="XM_007864873.1"/>
</dbReference>
<dbReference type="InterPro" id="IPR050984">
    <property type="entry name" value="Gfo/Idh/MocA_domain"/>
</dbReference>
<keyword evidence="9" id="KW-1185">Reference proteome</keyword>
<feature type="domain" description="GFO/IDH/MocA-like oxidoreductase" evidence="7">
    <location>
        <begin position="159"/>
        <end position="256"/>
    </location>
</feature>
<proteinExistence type="inferred from homology"/>
<dbReference type="InterPro" id="IPR036291">
    <property type="entry name" value="NAD(P)-bd_dom_sf"/>
</dbReference>
<dbReference type="Pfam" id="PF01408">
    <property type="entry name" value="GFO_IDH_MocA"/>
    <property type="match status" value="1"/>
</dbReference>
<evidence type="ECO:0000259" key="7">
    <source>
        <dbReference type="Pfam" id="PF22725"/>
    </source>
</evidence>
<dbReference type="GO" id="GO:0000166">
    <property type="term" value="F:nucleotide binding"/>
    <property type="evidence" value="ECO:0007669"/>
    <property type="project" value="InterPro"/>
</dbReference>
<dbReference type="GO" id="GO:0047837">
    <property type="term" value="F:D-xylose 1-dehydrogenase (NADP+) activity"/>
    <property type="evidence" value="ECO:0007669"/>
    <property type="project" value="UniProtKB-EC"/>
</dbReference>
<dbReference type="GeneID" id="19307177"/>
<evidence type="ECO:0000256" key="4">
    <source>
        <dbReference type="ARBA" id="ARBA00042988"/>
    </source>
</evidence>
<dbReference type="EMBL" id="KB469298">
    <property type="protein sequence ID" value="EPQ58461.1"/>
    <property type="molecule type" value="Genomic_DNA"/>
</dbReference>
<dbReference type="Gene3D" id="3.30.360.10">
    <property type="entry name" value="Dihydrodipicolinate Reductase, domain 2"/>
    <property type="match status" value="1"/>
</dbReference>
<comment type="similarity">
    <text evidence="1">Belongs to the Gfo/Idh/MocA family.</text>
</comment>
<gene>
    <name evidence="8" type="ORF">GLOTRDRAFT_57467</name>
</gene>
<dbReference type="PANTHER" id="PTHR22604:SF105">
    <property type="entry name" value="TRANS-1,2-DIHYDROBENZENE-1,2-DIOL DEHYDROGENASE"/>
    <property type="match status" value="1"/>
</dbReference>
<reference evidence="8 9" key="1">
    <citation type="journal article" date="2012" name="Science">
        <title>The Paleozoic origin of enzymatic lignin decomposition reconstructed from 31 fungal genomes.</title>
        <authorList>
            <person name="Floudas D."/>
            <person name="Binder M."/>
            <person name="Riley R."/>
            <person name="Barry K."/>
            <person name="Blanchette R.A."/>
            <person name="Henrissat B."/>
            <person name="Martinez A.T."/>
            <person name="Otillar R."/>
            <person name="Spatafora J.W."/>
            <person name="Yadav J.S."/>
            <person name="Aerts A."/>
            <person name="Benoit I."/>
            <person name="Boyd A."/>
            <person name="Carlson A."/>
            <person name="Copeland A."/>
            <person name="Coutinho P.M."/>
            <person name="de Vries R.P."/>
            <person name="Ferreira P."/>
            <person name="Findley K."/>
            <person name="Foster B."/>
            <person name="Gaskell J."/>
            <person name="Glotzer D."/>
            <person name="Gorecki P."/>
            <person name="Heitman J."/>
            <person name="Hesse C."/>
            <person name="Hori C."/>
            <person name="Igarashi K."/>
            <person name="Jurgens J.A."/>
            <person name="Kallen N."/>
            <person name="Kersten P."/>
            <person name="Kohler A."/>
            <person name="Kuees U."/>
            <person name="Kumar T.K.A."/>
            <person name="Kuo A."/>
            <person name="LaButti K."/>
            <person name="Larrondo L.F."/>
            <person name="Lindquist E."/>
            <person name="Ling A."/>
            <person name="Lombard V."/>
            <person name="Lucas S."/>
            <person name="Lundell T."/>
            <person name="Martin R."/>
            <person name="McLaughlin D.J."/>
            <person name="Morgenstern I."/>
            <person name="Morin E."/>
            <person name="Murat C."/>
            <person name="Nagy L.G."/>
            <person name="Nolan M."/>
            <person name="Ohm R.A."/>
            <person name="Patyshakuliyeva A."/>
            <person name="Rokas A."/>
            <person name="Ruiz-Duenas F.J."/>
            <person name="Sabat G."/>
            <person name="Salamov A."/>
            <person name="Samejima M."/>
            <person name="Schmutz J."/>
            <person name="Slot J.C."/>
            <person name="St John F."/>
            <person name="Stenlid J."/>
            <person name="Sun H."/>
            <person name="Sun S."/>
            <person name="Syed K."/>
            <person name="Tsang A."/>
            <person name="Wiebenga A."/>
            <person name="Young D."/>
            <person name="Pisabarro A."/>
            <person name="Eastwood D.C."/>
            <person name="Martin F."/>
            <person name="Cullen D."/>
            <person name="Grigoriev I.V."/>
            <person name="Hibbett D.S."/>
        </authorList>
    </citation>
    <scope>NUCLEOTIDE SEQUENCE [LARGE SCALE GENOMIC DNA]</scope>
    <source>
        <strain evidence="8 9">ATCC 11539</strain>
    </source>
</reference>
<dbReference type="SUPFAM" id="SSF55347">
    <property type="entry name" value="Glyceraldehyde-3-phosphate dehydrogenase-like, C-terminal domain"/>
    <property type="match status" value="1"/>
</dbReference>
<dbReference type="Proteomes" id="UP000030669">
    <property type="component" value="Unassembled WGS sequence"/>
</dbReference>
<evidence type="ECO:0000259" key="6">
    <source>
        <dbReference type="Pfam" id="PF01408"/>
    </source>
</evidence>
<dbReference type="Pfam" id="PF22725">
    <property type="entry name" value="GFO_IDH_MocA_C3"/>
    <property type="match status" value="1"/>
</dbReference>
<dbReference type="PANTHER" id="PTHR22604">
    <property type="entry name" value="OXIDOREDUCTASES"/>
    <property type="match status" value="1"/>
</dbReference>
<dbReference type="STRING" id="670483.S7QF38"/>
<dbReference type="Gene3D" id="3.40.50.720">
    <property type="entry name" value="NAD(P)-binding Rossmann-like Domain"/>
    <property type="match status" value="1"/>
</dbReference>
<dbReference type="KEGG" id="gtr:GLOTRDRAFT_57467"/>
<dbReference type="AlphaFoldDB" id="S7QF38"/>
<accession>S7QF38</accession>
<protein>
    <recommendedName>
        <fullName evidence="3">D-xylose 1-dehydrogenase (NADP(+), D-xylono-1,5-lactone-forming)</fullName>
        <ecNumber evidence="3">1.1.1.179</ecNumber>
    </recommendedName>
    <alternativeName>
        <fullName evidence="4">D-xylose-NADP dehydrogenase</fullName>
    </alternativeName>
</protein>
<evidence type="ECO:0000256" key="3">
    <source>
        <dbReference type="ARBA" id="ARBA00038984"/>
    </source>
</evidence>
<evidence type="ECO:0000313" key="9">
    <source>
        <dbReference type="Proteomes" id="UP000030669"/>
    </source>
</evidence>
<dbReference type="OMA" id="EEAFHWQ"/>
<evidence type="ECO:0000256" key="1">
    <source>
        <dbReference type="ARBA" id="ARBA00010928"/>
    </source>
</evidence>
<evidence type="ECO:0000313" key="8">
    <source>
        <dbReference type="EMBL" id="EPQ58461.1"/>
    </source>
</evidence>
<dbReference type="InterPro" id="IPR055170">
    <property type="entry name" value="GFO_IDH_MocA-like_dom"/>
</dbReference>